<dbReference type="GO" id="GO:0004174">
    <property type="term" value="F:electron-transferring-flavoprotein dehydrogenase activity"/>
    <property type="evidence" value="ECO:0007669"/>
    <property type="project" value="TreeGrafter"/>
</dbReference>
<accession>A0A0G2DYT2</accession>
<dbReference type="AlphaFoldDB" id="A0A0G2DYT2"/>
<dbReference type="Gene3D" id="3.50.50.100">
    <property type="match status" value="1"/>
</dbReference>
<sequence length="397" mass="42659">MVGSGPKYDILIVGGSFAGLTAAHHLLKNVIPTLELAQRDYKITMLTNSSKFFHKISAPRSLTNPDMLKLDKTLLDIAPGFKQYGDSFQLVLGYAKSVDSFAGTVAYDGTEGNASGTLKYDSLIIATGASFDEPLWGVSEGYDKLQAAYKEMHSGLLSAKTILIAGGGPAGVETAGEIANRFPKSKDITFLSGSTRLLPKLHNSRAANSAQKKLEKMGVKVVHSVRAKSWSKNSDGTTTVQLDNGKTKTVDIFIPSTGNKINSSWVPSSWLTSEPKHAAIKTEPHTLRLDVPGVENVYVFGSAGSYSNGGIVDILMAYKALGESFKVDQIKSTGDSVKQKTVYNKFDNGDFQMVPIGPRDGVVVIKGFNLPSFLCVMVKSKDFMTGKVSDLVEGRSV</sequence>
<organism evidence="6 7">
    <name type="scientific">Phaeomoniella chlamydospora</name>
    <name type="common">Phaeoacremonium chlamydosporum</name>
    <dbReference type="NCBI Taxonomy" id="158046"/>
    <lineage>
        <taxon>Eukaryota</taxon>
        <taxon>Fungi</taxon>
        <taxon>Dikarya</taxon>
        <taxon>Ascomycota</taxon>
        <taxon>Pezizomycotina</taxon>
        <taxon>Eurotiomycetes</taxon>
        <taxon>Chaetothyriomycetidae</taxon>
        <taxon>Phaeomoniellales</taxon>
        <taxon>Phaeomoniellaceae</taxon>
        <taxon>Phaeomoniella</taxon>
    </lineage>
</organism>
<dbReference type="OrthoDB" id="202203at2759"/>
<dbReference type="PRINTS" id="PR00469">
    <property type="entry name" value="PNDRDTASEII"/>
</dbReference>
<dbReference type="GO" id="GO:0005737">
    <property type="term" value="C:cytoplasm"/>
    <property type="evidence" value="ECO:0007669"/>
    <property type="project" value="TreeGrafter"/>
</dbReference>
<keyword evidence="3" id="KW-0274">FAD</keyword>
<evidence type="ECO:0000256" key="3">
    <source>
        <dbReference type="ARBA" id="ARBA00022827"/>
    </source>
</evidence>
<dbReference type="Proteomes" id="UP000053317">
    <property type="component" value="Unassembled WGS sequence"/>
</dbReference>
<evidence type="ECO:0000256" key="1">
    <source>
        <dbReference type="ARBA" id="ARBA00006442"/>
    </source>
</evidence>
<dbReference type="InterPro" id="IPR036188">
    <property type="entry name" value="FAD/NAD-bd_sf"/>
</dbReference>
<dbReference type="EMBL" id="LCWF01000177">
    <property type="protein sequence ID" value="KKY15734.1"/>
    <property type="molecule type" value="Genomic_DNA"/>
</dbReference>
<proteinExistence type="inferred from homology"/>
<dbReference type="PANTHER" id="PTHR43735:SF3">
    <property type="entry name" value="FERROPTOSIS SUPPRESSOR PROTEIN 1"/>
    <property type="match status" value="1"/>
</dbReference>
<reference evidence="6 7" key="1">
    <citation type="submission" date="2015-05" db="EMBL/GenBank/DDBJ databases">
        <title>Distinctive expansion of gene families associated with plant cell wall degradation and secondary metabolism in the genomes of grapevine trunk pathogens.</title>
        <authorList>
            <person name="Lawrence D.P."/>
            <person name="Travadon R."/>
            <person name="Rolshausen P.E."/>
            <person name="Baumgartner K."/>
        </authorList>
    </citation>
    <scope>NUCLEOTIDE SEQUENCE [LARGE SCALE GENOMIC DNA]</scope>
    <source>
        <strain evidence="6">UCRPC4</strain>
    </source>
</reference>
<keyword evidence="2" id="KW-0285">Flavoprotein</keyword>
<feature type="domain" description="FAD/NAD(P)-binding" evidence="5">
    <location>
        <begin position="8"/>
        <end position="301"/>
    </location>
</feature>
<gene>
    <name evidence="6" type="ORF">UCRPC4_g06170</name>
</gene>
<evidence type="ECO:0000313" key="7">
    <source>
        <dbReference type="Proteomes" id="UP000053317"/>
    </source>
</evidence>
<evidence type="ECO:0000256" key="2">
    <source>
        <dbReference type="ARBA" id="ARBA00022630"/>
    </source>
</evidence>
<evidence type="ECO:0000313" key="6">
    <source>
        <dbReference type="EMBL" id="KKY15734.1"/>
    </source>
</evidence>
<name>A0A0G2DYT2_PHACM</name>
<keyword evidence="7" id="KW-1185">Reference proteome</keyword>
<dbReference type="PRINTS" id="PR00368">
    <property type="entry name" value="FADPNR"/>
</dbReference>
<protein>
    <submittedName>
        <fullName evidence="6">Putative amid-like mitochondrial oxidoreductase</fullName>
    </submittedName>
</protein>
<dbReference type="InterPro" id="IPR023753">
    <property type="entry name" value="FAD/NAD-binding_dom"/>
</dbReference>
<keyword evidence="4" id="KW-0560">Oxidoreductase</keyword>
<dbReference type="Pfam" id="PF07992">
    <property type="entry name" value="Pyr_redox_2"/>
    <property type="match status" value="1"/>
</dbReference>
<comment type="caution">
    <text evidence="6">The sequence shown here is derived from an EMBL/GenBank/DDBJ whole genome shotgun (WGS) entry which is preliminary data.</text>
</comment>
<evidence type="ECO:0000259" key="5">
    <source>
        <dbReference type="Pfam" id="PF07992"/>
    </source>
</evidence>
<evidence type="ECO:0000256" key="4">
    <source>
        <dbReference type="ARBA" id="ARBA00023002"/>
    </source>
</evidence>
<comment type="similarity">
    <text evidence="1">Belongs to the FAD-dependent oxidoreductase family.</text>
</comment>
<dbReference type="SUPFAM" id="SSF51905">
    <property type="entry name" value="FAD/NAD(P)-binding domain"/>
    <property type="match status" value="1"/>
</dbReference>
<dbReference type="PANTHER" id="PTHR43735">
    <property type="entry name" value="APOPTOSIS-INDUCING FACTOR 1"/>
    <property type="match status" value="1"/>
</dbReference>
<dbReference type="GO" id="GO:0050660">
    <property type="term" value="F:flavin adenine dinucleotide binding"/>
    <property type="evidence" value="ECO:0007669"/>
    <property type="project" value="TreeGrafter"/>
</dbReference>
<reference evidence="6 7" key="2">
    <citation type="submission" date="2015-05" db="EMBL/GenBank/DDBJ databases">
        <authorList>
            <person name="Morales-Cruz A."/>
            <person name="Amrine K.C."/>
            <person name="Cantu D."/>
        </authorList>
    </citation>
    <scope>NUCLEOTIDE SEQUENCE [LARGE SCALE GENOMIC DNA]</scope>
    <source>
        <strain evidence="6">UCRPC4</strain>
    </source>
</reference>